<sequence>MAPALFASGSFKASAREAARVILGVLLFVFVAQKLLVGMSLSGHASSKAPTFQLLGLPLLFDDVPVSQETLKAHLCLTSTFPCEEKRIQAKKSLSQAAVRLTMQNIRIVLAKVLLPKESVSKKWQSCVVMDSALSATQNQELIDSVQQADLVIQVLDDKELQSSSSRPAWADHVRGNATHLLVASDERIRSCALSADGCSSCIGLGGTLAARAVGFVTFAVFTKCLNPPVIAGSTTPHARRSASRCRKYDSSCQVAPETPAQRFTSRCRQYD</sequence>
<protein>
    <submittedName>
        <fullName evidence="2">Uncharacterized protein</fullName>
    </submittedName>
</protein>
<evidence type="ECO:0000313" key="2">
    <source>
        <dbReference type="EMBL" id="KAK3264557.1"/>
    </source>
</evidence>
<feature type="transmembrane region" description="Helical" evidence="1">
    <location>
        <begin position="21"/>
        <end position="41"/>
    </location>
</feature>
<name>A0AAE0KXR3_9CHLO</name>
<feature type="non-terminal residue" evidence="2">
    <location>
        <position position="272"/>
    </location>
</feature>
<reference evidence="2 3" key="1">
    <citation type="journal article" date="2015" name="Genome Biol. Evol.">
        <title>Comparative Genomics of a Bacterivorous Green Alga Reveals Evolutionary Causalities and Consequences of Phago-Mixotrophic Mode of Nutrition.</title>
        <authorList>
            <person name="Burns J.A."/>
            <person name="Paasch A."/>
            <person name="Narechania A."/>
            <person name="Kim E."/>
        </authorList>
    </citation>
    <scope>NUCLEOTIDE SEQUENCE [LARGE SCALE GENOMIC DNA]</scope>
    <source>
        <strain evidence="2 3">PLY_AMNH</strain>
    </source>
</reference>
<dbReference type="EMBL" id="LGRX02014471">
    <property type="protein sequence ID" value="KAK3264557.1"/>
    <property type="molecule type" value="Genomic_DNA"/>
</dbReference>
<gene>
    <name evidence="2" type="ORF">CYMTET_26709</name>
</gene>
<dbReference type="AlphaFoldDB" id="A0AAE0KXR3"/>
<keyword evidence="1" id="KW-0472">Membrane</keyword>
<keyword evidence="1" id="KW-0812">Transmembrane</keyword>
<accession>A0AAE0KXR3</accession>
<evidence type="ECO:0000313" key="3">
    <source>
        <dbReference type="Proteomes" id="UP001190700"/>
    </source>
</evidence>
<proteinExistence type="predicted"/>
<organism evidence="2 3">
    <name type="scientific">Cymbomonas tetramitiformis</name>
    <dbReference type="NCBI Taxonomy" id="36881"/>
    <lineage>
        <taxon>Eukaryota</taxon>
        <taxon>Viridiplantae</taxon>
        <taxon>Chlorophyta</taxon>
        <taxon>Pyramimonadophyceae</taxon>
        <taxon>Pyramimonadales</taxon>
        <taxon>Pyramimonadaceae</taxon>
        <taxon>Cymbomonas</taxon>
    </lineage>
</organism>
<dbReference type="Proteomes" id="UP001190700">
    <property type="component" value="Unassembled WGS sequence"/>
</dbReference>
<evidence type="ECO:0000256" key="1">
    <source>
        <dbReference type="SAM" id="Phobius"/>
    </source>
</evidence>
<keyword evidence="3" id="KW-1185">Reference proteome</keyword>
<keyword evidence="1" id="KW-1133">Transmembrane helix</keyword>
<comment type="caution">
    <text evidence="2">The sequence shown here is derived from an EMBL/GenBank/DDBJ whole genome shotgun (WGS) entry which is preliminary data.</text>
</comment>